<dbReference type="Proteomes" id="UP000217768">
    <property type="component" value="Unassembled WGS sequence"/>
</dbReference>
<keyword evidence="2 4" id="KW-0238">DNA-binding</keyword>
<name>A0A2A2ZNK4_MYCAV</name>
<dbReference type="EMBL" id="NSFD01000005">
    <property type="protein sequence ID" value="PBA27973.1"/>
    <property type="molecule type" value="Genomic_DNA"/>
</dbReference>
<dbReference type="SUPFAM" id="SSF48498">
    <property type="entry name" value="Tetracyclin repressor-like, C-terminal domain"/>
    <property type="match status" value="1"/>
</dbReference>
<proteinExistence type="predicted"/>
<dbReference type="AlphaFoldDB" id="A0A2A2ZNK4"/>
<dbReference type="InterPro" id="IPR001647">
    <property type="entry name" value="HTH_TetR"/>
</dbReference>
<evidence type="ECO:0000256" key="4">
    <source>
        <dbReference type="PROSITE-ProRule" id="PRU00335"/>
    </source>
</evidence>
<gene>
    <name evidence="6" type="ORF">CKJ66_05095</name>
</gene>
<dbReference type="InterPro" id="IPR050109">
    <property type="entry name" value="HTH-type_TetR-like_transc_reg"/>
</dbReference>
<evidence type="ECO:0000313" key="7">
    <source>
        <dbReference type="Proteomes" id="UP000217768"/>
    </source>
</evidence>
<dbReference type="PROSITE" id="PS50977">
    <property type="entry name" value="HTH_TETR_2"/>
    <property type="match status" value="1"/>
</dbReference>
<feature type="domain" description="HTH tetR-type" evidence="5">
    <location>
        <begin position="1"/>
        <end position="54"/>
    </location>
</feature>
<evidence type="ECO:0000259" key="5">
    <source>
        <dbReference type="PROSITE" id="PS50977"/>
    </source>
</evidence>
<protein>
    <submittedName>
        <fullName evidence="6">TetR/AcrR family transcriptional regulator</fullName>
    </submittedName>
</protein>
<dbReference type="SUPFAM" id="SSF46689">
    <property type="entry name" value="Homeodomain-like"/>
    <property type="match status" value="1"/>
</dbReference>
<dbReference type="InterPro" id="IPR023772">
    <property type="entry name" value="DNA-bd_HTH_TetR-type_CS"/>
</dbReference>
<dbReference type="PANTHER" id="PTHR30055">
    <property type="entry name" value="HTH-TYPE TRANSCRIPTIONAL REGULATOR RUTR"/>
    <property type="match status" value="1"/>
</dbReference>
<dbReference type="InterPro" id="IPR049445">
    <property type="entry name" value="TetR_SbtR-like_C"/>
</dbReference>
<dbReference type="Pfam" id="PF00440">
    <property type="entry name" value="TetR_N"/>
    <property type="match status" value="1"/>
</dbReference>
<keyword evidence="1" id="KW-0805">Transcription regulation</keyword>
<evidence type="ECO:0000256" key="3">
    <source>
        <dbReference type="ARBA" id="ARBA00023163"/>
    </source>
</evidence>
<dbReference type="GO" id="GO:0000976">
    <property type="term" value="F:transcription cis-regulatory region binding"/>
    <property type="evidence" value="ECO:0007669"/>
    <property type="project" value="TreeGrafter"/>
</dbReference>
<dbReference type="PROSITE" id="PS01081">
    <property type="entry name" value="HTH_TETR_1"/>
    <property type="match status" value="1"/>
</dbReference>
<dbReference type="GO" id="GO:0003700">
    <property type="term" value="F:DNA-binding transcription factor activity"/>
    <property type="evidence" value="ECO:0007669"/>
    <property type="project" value="TreeGrafter"/>
</dbReference>
<evidence type="ECO:0000313" key="6">
    <source>
        <dbReference type="EMBL" id="PBA27973.1"/>
    </source>
</evidence>
<dbReference type="InterPro" id="IPR009057">
    <property type="entry name" value="Homeodomain-like_sf"/>
</dbReference>
<dbReference type="Pfam" id="PF21597">
    <property type="entry name" value="TetR_C_43"/>
    <property type="match status" value="1"/>
</dbReference>
<dbReference type="PRINTS" id="PR00455">
    <property type="entry name" value="HTHTETR"/>
</dbReference>
<keyword evidence="3" id="KW-0804">Transcription</keyword>
<evidence type="ECO:0000256" key="2">
    <source>
        <dbReference type="ARBA" id="ARBA00023125"/>
    </source>
</evidence>
<feature type="DNA-binding region" description="H-T-H motif" evidence="4">
    <location>
        <begin position="17"/>
        <end position="36"/>
    </location>
</feature>
<sequence>MIEAARHLCATKGLDATLNDVAHHAGVGVGTVYRRFATKEDLFKAIFEDRLNQLADLAETALREQDSWQGFASFVQQVWEITVTDRGMGEIAFSKIQVGERLEAARHRLLSHLSKLVERAQNDGHLRPEVSPTDIPMMGLMLVAVSQFAGAVEPHLWRRYVEFFLEGLRNRNPAMRLELNALSDDQLDTAIQTWRPDGLV</sequence>
<dbReference type="InterPro" id="IPR036271">
    <property type="entry name" value="Tet_transcr_reg_TetR-rel_C_sf"/>
</dbReference>
<accession>A0A2A2ZNK4</accession>
<reference evidence="6 7" key="1">
    <citation type="submission" date="2017-08" db="EMBL/GenBank/DDBJ databases">
        <title>Phylogenetic analysis of Mycobacterium avium complex whole genomes.</title>
        <authorList>
            <person name="Caverly L.J."/>
            <person name="Spilker T."/>
            <person name="Lipuma J."/>
        </authorList>
    </citation>
    <scope>NUCLEOTIDE SEQUENCE [LARGE SCALE GENOMIC DNA]</scope>
    <source>
        <strain evidence="6 7">FLAC0165</strain>
    </source>
</reference>
<evidence type="ECO:0000256" key="1">
    <source>
        <dbReference type="ARBA" id="ARBA00023015"/>
    </source>
</evidence>
<organism evidence="6 7">
    <name type="scientific">Mycobacterium avium</name>
    <dbReference type="NCBI Taxonomy" id="1764"/>
    <lineage>
        <taxon>Bacteria</taxon>
        <taxon>Bacillati</taxon>
        <taxon>Actinomycetota</taxon>
        <taxon>Actinomycetes</taxon>
        <taxon>Mycobacteriales</taxon>
        <taxon>Mycobacteriaceae</taxon>
        <taxon>Mycobacterium</taxon>
        <taxon>Mycobacterium avium complex (MAC)</taxon>
    </lineage>
</organism>
<dbReference type="PANTHER" id="PTHR30055:SF234">
    <property type="entry name" value="HTH-TYPE TRANSCRIPTIONAL REGULATOR BETI"/>
    <property type="match status" value="1"/>
</dbReference>
<dbReference type="Gene3D" id="1.10.357.10">
    <property type="entry name" value="Tetracycline Repressor, domain 2"/>
    <property type="match status" value="1"/>
</dbReference>
<comment type="caution">
    <text evidence="6">The sequence shown here is derived from an EMBL/GenBank/DDBJ whole genome shotgun (WGS) entry which is preliminary data.</text>
</comment>